<proteinExistence type="predicted"/>
<protein>
    <submittedName>
        <fullName evidence="2">Uncharacterized protein</fullName>
    </submittedName>
</protein>
<feature type="non-terminal residue" evidence="2">
    <location>
        <position position="77"/>
    </location>
</feature>
<dbReference type="AlphaFoldDB" id="X1DWP9"/>
<keyword evidence="1" id="KW-0472">Membrane</keyword>
<organism evidence="2">
    <name type="scientific">marine sediment metagenome</name>
    <dbReference type="NCBI Taxonomy" id="412755"/>
    <lineage>
        <taxon>unclassified sequences</taxon>
        <taxon>metagenomes</taxon>
        <taxon>ecological metagenomes</taxon>
    </lineage>
</organism>
<sequence>MSENEEISDEAFWKGKLRKHKKALLVMIIAGICAFVGALLVLIWIIEVNPFVNPRTGTFDNWTLNYIVGFTILIILC</sequence>
<name>X1DWP9_9ZZZZ</name>
<evidence type="ECO:0000256" key="1">
    <source>
        <dbReference type="SAM" id="Phobius"/>
    </source>
</evidence>
<dbReference type="EMBL" id="BART01032289">
    <property type="protein sequence ID" value="GAH09364.1"/>
    <property type="molecule type" value="Genomic_DNA"/>
</dbReference>
<reference evidence="2" key="1">
    <citation type="journal article" date="2014" name="Front. Microbiol.">
        <title>High frequency of phylogenetically diverse reductive dehalogenase-homologous genes in deep subseafloor sedimentary metagenomes.</title>
        <authorList>
            <person name="Kawai M."/>
            <person name="Futagami T."/>
            <person name="Toyoda A."/>
            <person name="Takaki Y."/>
            <person name="Nishi S."/>
            <person name="Hori S."/>
            <person name="Arai W."/>
            <person name="Tsubouchi T."/>
            <person name="Morono Y."/>
            <person name="Uchiyama I."/>
            <person name="Ito T."/>
            <person name="Fujiyama A."/>
            <person name="Inagaki F."/>
            <person name="Takami H."/>
        </authorList>
    </citation>
    <scope>NUCLEOTIDE SEQUENCE</scope>
    <source>
        <strain evidence="2">Expedition CK06-06</strain>
    </source>
</reference>
<keyword evidence="1" id="KW-0812">Transmembrane</keyword>
<feature type="transmembrane region" description="Helical" evidence="1">
    <location>
        <begin position="23"/>
        <end position="46"/>
    </location>
</feature>
<gene>
    <name evidence="2" type="ORF">S01H4_55851</name>
</gene>
<evidence type="ECO:0000313" key="2">
    <source>
        <dbReference type="EMBL" id="GAH09364.1"/>
    </source>
</evidence>
<feature type="transmembrane region" description="Helical" evidence="1">
    <location>
        <begin position="58"/>
        <end position="76"/>
    </location>
</feature>
<keyword evidence="1" id="KW-1133">Transmembrane helix</keyword>
<comment type="caution">
    <text evidence="2">The sequence shown here is derived from an EMBL/GenBank/DDBJ whole genome shotgun (WGS) entry which is preliminary data.</text>
</comment>
<accession>X1DWP9</accession>